<evidence type="ECO:0000313" key="6">
    <source>
        <dbReference type="EMBL" id="MBU2693426.1"/>
    </source>
</evidence>
<dbReference type="GO" id="GO:0016887">
    <property type="term" value="F:ATP hydrolysis activity"/>
    <property type="evidence" value="ECO:0007669"/>
    <property type="project" value="InterPro"/>
</dbReference>
<dbReference type="Gene3D" id="3.40.50.300">
    <property type="entry name" value="P-loop containing nucleotide triphosphate hydrolases"/>
    <property type="match status" value="2"/>
</dbReference>
<dbReference type="Pfam" id="PF00005">
    <property type="entry name" value="ABC_tran"/>
    <property type="match status" value="2"/>
</dbReference>
<feature type="domain" description="ABC transporter" evidence="5">
    <location>
        <begin position="2"/>
        <end position="238"/>
    </location>
</feature>
<dbReference type="PANTHER" id="PTHR43790">
    <property type="entry name" value="CARBOHYDRATE TRANSPORT ATP-BINDING PROTEIN MG119-RELATED"/>
    <property type="match status" value="1"/>
</dbReference>
<evidence type="ECO:0000259" key="5">
    <source>
        <dbReference type="PROSITE" id="PS50893"/>
    </source>
</evidence>
<organism evidence="6 7">
    <name type="scientific">Eiseniibacteriota bacterium</name>
    <dbReference type="NCBI Taxonomy" id="2212470"/>
    <lineage>
        <taxon>Bacteria</taxon>
        <taxon>Candidatus Eiseniibacteriota</taxon>
    </lineage>
</organism>
<evidence type="ECO:0000256" key="1">
    <source>
        <dbReference type="ARBA" id="ARBA00022448"/>
    </source>
</evidence>
<dbReference type="AlphaFoldDB" id="A0A948RZT0"/>
<dbReference type="PANTHER" id="PTHR43790:SF9">
    <property type="entry name" value="GALACTOFURANOSE TRANSPORTER ATP-BINDING PROTEIN YTFR"/>
    <property type="match status" value="1"/>
</dbReference>
<comment type="caution">
    <text evidence="6">The sequence shown here is derived from an EMBL/GenBank/DDBJ whole genome shotgun (WGS) entry which is preliminary data.</text>
</comment>
<dbReference type="SMART" id="SM00382">
    <property type="entry name" value="AAA"/>
    <property type="match status" value="1"/>
</dbReference>
<dbReference type="InterPro" id="IPR027417">
    <property type="entry name" value="P-loop_NTPase"/>
</dbReference>
<feature type="domain" description="ABC transporter" evidence="5">
    <location>
        <begin position="249"/>
        <end position="494"/>
    </location>
</feature>
<dbReference type="InterPro" id="IPR050107">
    <property type="entry name" value="ABC_carbohydrate_import_ATPase"/>
</dbReference>
<dbReference type="InterPro" id="IPR017871">
    <property type="entry name" value="ABC_transporter-like_CS"/>
</dbReference>
<dbReference type="PROSITE" id="PS00211">
    <property type="entry name" value="ABC_TRANSPORTER_1"/>
    <property type="match status" value="2"/>
</dbReference>
<sequence length="495" mass="53779">MLEAREITKSFSGLKANDGVSIAFRPGKVHAVLGENGAGKTTLLRILYGMLSPDTGDIFSHSQKVAITSPRVARRLGIGMIPQRLLIVPALSVMENLYLGHDGFRDLRPVKWDRARERVQSLMTSYGLDVPLDGRGKDLSVGQAQRLQILKALLQGASILLCDEPTAVLAPSEVEGLFSTIRRLKENRSAIVFITHKLAEAIEIADDVTILRGGKVVGGGPVEQFDRQRLAELIVGHRPIDTGRRESRAQGPVVLSVDGISSEGPGGLDDVSFDLCGGRIVGIAGVEGNGQRDLLEILGGIRKWSRGRIRFLEREWKAPGPMPPRAVDAIPDERIGLGLIASLPIRENVLLGHLDRRTLAGSIRLHRRAIDESTQQVMEAFNVQPPQADLPVEALSGGNQQRLLLGREILRNGPLLIAAQPTQGVDVGSRAALHARLLEERRDGRGILLISSDLEEILDLSDEIMVLYRGKILYKTVAEAVDQNKLAGSMVGWGA</sequence>
<reference evidence="6" key="1">
    <citation type="submission" date="2021-05" db="EMBL/GenBank/DDBJ databases">
        <title>Energy efficiency and biological interactions define the core microbiome of deep oligotrophic groundwater.</title>
        <authorList>
            <person name="Mehrshad M."/>
            <person name="Lopez-Fernandez M."/>
            <person name="Bell E."/>
            <person name="Bernier-Latmani R."/>
            <person name="Bertilsson S."/>
            <person name="Dopson M."/>
        </authorList>
    </citation>
    <scope>NUCLEOTIDE SEQUENCE</scope>
    <source>
        <strain evidence="6">Modern_marine.mb.64</strain>
    </source>
</reference>
<evidence type="ECO:0000256" key="4">
    <source>
        <dbReference type="ARBA" id="ARBA00022840"/>
    </source>
</evidence>
<keyword evidence="4 6" id="KW-0067">ATP-binding</keyword>
<proteinExistence type="predicted"/>
<dbReference type="SUPFAM" id="SSF52540">
    <property type="entry name" value="P-loop containing nucleoside triphosphate hydrolases"/>
    <property type="match status" value="2"/>
</dbReference>
<dbReference type="CDD" id="cd03215">
    <property type="entry name" value="ABC_Carb_Monos_II"/>
    <property type="match status" value="1"/>
</dbReference>
<gene>
    <name evidence="6" type="ORF">KJ970_21115</name>
</gene>
<evidence type="ECO:0000256" key="3">
    <source>
        <dbReference type="ARBA" id="ARBA00022741"/>
    </source>
</evidence>
<dbReference type="GO" id="GO:0005524">
    <property type="term" value="F:ATP binding"/>
    <property type="evidence" value="ECO:0007669"/>
    <property type="project" value="UniProtKB-KW"/>
</dbReference>
<keyword evidence="3" id="KW-0547">Nucleotide-binding</keyword>
<dbReference type="EMBL" id="JAHJDP010000119">
    <property type="protein sequence ID" value="MBU2693426.1"/>
    <property type="molecule type" value="Genomic_DNA"/>
</dbReference>
<dbReference type="Proteomes" id="UP000777784">
    <property type="component" value="Unassembled WGS sequence"/>
</dbReference>
<keyword evidence="2" id="KW-0677">Repeat</keyword>
<dbReference type="CDD" id="cd03216">
    <property type="entry name" value="ABC_Carb_Monos_I"/>
    <property type="match status" value="1"/>
</dbReference>
<evidence type="ECO:0000256" key="2">
    <source>
        <dbReference type="ARBA" id="ARBA00022737"/>
    </source>
</evidence>
<accession>A0A948RZT0</accession>
<evidence type="ECO:0000313" key="7">
    <source>
        <dbReference type="Proteomes" id="UP000777784"/>
    </source>
</evidence>
<name>A0A948RZT0_UNCEI</name>
<dbReference type="PROSITE" id="PS50893">
    <property type="entry name" value="ABC_TRANSPORTER_2"/>
    <property type="match status" value="2"/>
</dbReference>
<protein>
    <submittedName>
        <fullName evidence="6">ATP-binding cassette domain-containing protein</fullName>
    </submittedName>
</protein>
<keyword evidence="1" id="KW-0813">Transport</keyword>
<dbReference type="InterPro" id="IPR003593">
    <property type="entry name" value="AAA+_ATPase"/>
</dbReference>
<dbReference type="InterPro" id="IPR003439">
    <property type="entry name" value="ABC_transporter-like_ATP-bd"/>
</dbReference>